<dbReference type="STRING" id="494016.SAMN04487965_0465"/>
<proteinExistence type="predicted"/>
<protein>
    <submittedName>
        <fullName evidence="1">Uncharacterized protein</fullName>
    </submittedName>
</protein>
<accession>A0A1M4VLZ5</accession>
<dbReference type="EMBL" id="FQVA01000001">
    <property type="protein sequence ID" value="SHE70116.1"/>
    <property type="molecule type" value="Genomic_DNA"/>
</dbReference>
<sequence length="54" mass="5836">MQNAGSESLRSLAHSFTASCTELSTEAVEEFGESFRSELASPIAPRSSQKMVSR</sequence>
<gene>
    <name evidence="1" type="ORF">SAMN04487965_0465</name>
</gene>
<evidence type="ECO:0000313" key="2">
    <source>
        <dbReference type="Proteomes" id="UP000184170"/>
    </source>
</evidence>
<evidence type="ECO:0000313" key="1">
    <source>
        <dbReference type="EMBL" id="SHE70116.1"/>
    </source>
</evidence>
<name>A0A1M4VLZ5_9GAMM</name>
<dbReference type="AlphaFoldDB" id="A0A1M4VLZ5"/>
<organism evidence="1 2">
    <name type="scientific">Microbulbifer donghaiensis</name>
    <dbReference type="NCBI Taxonomy" id="494016"/>
    <lineage>
        <taxon>Bacteria</taxon>
        <taxon>Pseudomonadati</taxon>
        <taxon>Pseudomonadota</taxon>
        <taxon>Gammaproteobacteria</taxon>
        <taxon>Cellvibrionales</taxon>
        <taxon>Microbulbiferaceae</taxon>
        <taxon>Microbulbifer</taxon>
    </lineage>
</organism>
<dbReference type="Proteomes" id="UP000184170">
    <property type="component" value="Unassembled WGS sequence"/>
</dbReference>
<reference evidence="2" key="1">
    <citation type="submission" date="2016-11" db="EMBL/GenBank/DDBJ databases">
        <authorList>
            <person name="Varghese N."/>
            <person name="Submissions S."/>
        </authorList>
    </citation>
    <scope>NUCLEOTIDE SEQUENCE [LARGE SCALE GENOMIC DNA]</scope>
    <source>
        <strain evidence="2">CGMCC 1.7063</strain>
    </source>
</reference>
<keyword evidence="2" id="KW-1185">Reference proteome</keyword>